<protein>
    <recommendedName>
        <fullName evidence="5">O-phospho-L-seryl-tRNA:Cys-tRNA synthase</fullName>
        <ecNumber evidence="5">2.5.1.73</ecNumber>
    </recommendedName>
    <alternativeName>
        <fullName evidence="5">Sep-tRNA:Cys-tRNA synthase</fullName>
        <shortName evidence="5">SepCysS</shortName>
    </alternativeName>
</protein>
<dbReference type="GO" id="GO:0043766">
    <property type="term" value="F:Sep-tRNA:Cys-tRNA synthase activity"/>
    <property type="evidence" value="ECO:0007669"/>
    <property type="project" value="UniProtKB-UniRule"/>
</dbReference>
<feature type="modified residue" description="N6-(pyridoxal phosphate)lysine" evidence="5">
    <location>
        <position position="213"/>
    </location>
</feature>
<dbReference type="SUPFAM" id="SSF53383">
    <property type="entry name" value="PLP-dependent transferases"/>
    <property type="match status" value="1"/>
</dbReference>
<dbReference type="eggNOG" id="arCOG00091">
    <property type="taxonomic scope" value="Archaea"/>
</dbReference>
<feature type="binding site" evidence="5">
    <location>
        <position position="187"/>
    </location>
    <ligand>
        <name>pyridoxal 5'-phosphate</name>
        <dbReference type="ChEBI" id="CHEBI:597326"/>
    </ligand>
</feature>
<evidence type="ECO:0000256" key="2">
    <source>
        <dbReference type="ARBA" id="ARBA00022679"/>
    </source>
</evidence>
<reference evidence="6 7" key="1">
    <citation type="submission" date="2011-03" db="EMBL/GenBank/DDBJ databases">
        <title>The complete genome of Archaeoglobus veneficus SNP6.</title>
        <authorList>
            <consortium name="US DOE Joint Genome Institute (JGI-PGF)"/>
            <person name="Lucas S."/>
            <person name="Copeland A."/>
            <person name="Lapidus A."/>
            <person name="Bruce D."/>
            <person name="Goodwin L."/>
            <person name="Pitluck S."/>
            <person name="Kyrpides N."/>
            <person name="Mavromatis K."/>
            <person name="Pagani I."/>
            <person name="Ivanova N."/>
            <person name="Mikhailova N."/>
            <person name="Lu M."/>
            <person name="Detter J.C."/>
            <person name="Tapia R."/>
            <person name="Han C."/>
            <person name="Land M."/>
            <person name="Hauser L."/>
            <person name="Markowitz V."/>
            <person name="Cheng J.-F."/>
            <person name="Hugenholtz P."/>
            <person name="Woyke T."/>
            <person name="Wu D."/>
            <person name="Spring S."/>
            <person name="Brambilla E."/>
            <person name="Klenk H.-P."/>
            <person name="Eisen J.A."/>
        </authorList>
    </citation>
    <scope>NUCLEOTIDE SEQUENCE [LARGE SCALE GENOMIC DNA]</scope>
    <source>
        <strain>SNP6</strain>
    </source>
</reference>
<dbReference type="InterPro" id="IPR015424">
    <property type="entry name" value="PyrdxlP-dep_Trfase"/>
</dbReference>
<keyword evidence="4 5" id="KW-0648">Protein biosynthesis</keyword>
<feature type="binding site" evidence="5">
    <location>
        <begin position="82"/>
        <end position="83"/>
    </location>
    <ligand>
        <name>pyridoxal 5'-phosphate</name>
        <dbReference type="ChEBI" id="CHEBI:597326"/>
    </ligand>
</feature>
<evidence type="ECO:0000256" key="3">
    <source>
        <dbReference type="ARBA" id="ARBA00022898"/>
    </source>
</evidence>
<dbReference type="Gene3D" id="3.40.640.10">
    <property type="entry name" value="Type I PLP-dependent aspartate aminotransferase-like (Major domain)"/>
    <property type="match status" value="1"/>
</dbReference>
<keyword evidence="3 5" id="KW-0663">Pyridoxal phosphate</keyword>
<dbReference type="OrthoDB" id="5817at2157"/>
<dbReference type="RefSeq" id="WP_013683695.1">
    <property type="nucleotide sequence ID" value="NC_015320.1"/>
</dbReference>
<dbReference type="PANTHER" id="PTHR43586:SF3">
    <property type="entry name" value="O-PHOSPHO-L-SERYL-TRNA:CYS-TRNA SYNTHASE"/>
    <property type="match status" value="1"/>
</dbReference>
<dbReference type="Gene3D" id="3.90.1150.10">
    <property type="entry name" value="Aspartate Aminotransferase, domain 1"/>
    <property type="match status" value="1"/>
</dbReference>
<dbReference type="InterPro" id="IPR015421">
    <property type="entry name" value="PyrdxlP-dep_Trfase_major"/>
</dbReference>
<dbReference type="EC" id="2.5.1.73" evidence="5"/>
<evidence type="ECO:0000313" key="7">
    <source>
        <dbReference type="Proteomes" id="UP000008136"/>
    </source>
</evidence>
<comment type="cofactor">
    <cofactor evidence="1 5">
        <name>pyridoxal 5'-phosphate</name>
        <dbReference type="ChEBI" id="CHEBI:597326"/>
    </cofactor>
</comment>
<dbReference type="GeneID" id="10394132"/>
<comment type="catalytic activity">
    <reaction evidence="5">
        <text>O-phospho-L-seryl-tRNA(Cys) + hydrogen sulfide + H(+) = L-cysteinyl-tRNA(Cys) + phosphate</text>
        <dbReference type="Rhea" id="RHEA:25686"/>
        <dbReference type="Rhea" id="RHEA-COMP:9679"/>
        <dbReference type="Rhea" id="RHEA-COMP:9719"/>
        <dbReference type="ChEBI" id="CHEBI:15378"/>
        <dbReference type="ChEBI" id="CHEBI:29919"/>
        <dbReference type="ChEBI" id="CHEBI:43474"/>
        <dbReference type="ChEBI" id="CHEBI:78517"/>
        <dbReference type="ChEBI" id="CHEBI:78551"/>
        <dbReference type="EC" id="2.5.1.73"/>
    </reaction>
</comment>
<comment type="function">
    <text evidence="5">Converts O-phospho-L-seryl-tRNA(Cys) (Sep-tRNA(Cys)) to L-cysteinyl-tRNA(Cys) (Cys-tRNA(Cys)).</text>
</comment>
<dbReference type="AlphaFoldDB" id="F2KT01"/>
<dbReference type="PANTHER" id="PTHR43586">
    <property type="entry name" value="CYSTEINE DESULFURASE"/>
    <property type="match status" value="1"/>
</dbReference>
<dbReference type="NCBIfam" id="TIGR02539">
    <property type="entry name" value="SepCysS"/>
    <property type="match status" value="1"/>
</dbReference>
<gene>
    <name evidence="6" type="ordered locus">Arcve_1020</name>
</gene>
<organism evidence="6 7">
    <name type="scientific">Archaeoglobus veneficus (strain DSM 11195 / SNP6)</name>
    <dbReference type="NCBI Taxonomy" id="693661"/>
    <lineage>
        <taxon>Archaea</taxon>
        <taxon>Methanobacteriati</taxon>
        <taxon>Methanobacteriota</taxon>
        <taxon>Archaeoglobi</taxon>
        <taxon>Archaeoglobales</taxon>
        <taxon>Archaeoglobaceae</taxon>
        <taxon>Archaeoglobus</taxon>
    </lineage>
</organism>
<dbReference type="Pfam" id="PF05889">
    <property type="entry name" value="SepSecS"/>
    <property type="match status" value="1"/>
</dbReference>
<dbReference type="KEGG" id="ave:Arcve_1020"/>
<comment type="subunit">
    <text evidence="5">Homodimer. Interacts with SepRS.</text>
</comment>
<evidence type="ECO:0000256" key="5">
    <source>
        <dbReference type="HAMAP-Rule" id="MF_01675"/>
    </source>
</evidence>
<evidence type="ECO:0000313" key="6">
    <source>
        <dbReference type="EMBL" id="AEA47031.1"/>
    </source>
</evidence>
<name>F2KT01_ARCVS</name>
<dbReference type="NCBIfam" id="NF006810">
    <property type="entry name" value="PRK09331.1"/>
    <property type="match status" value="1"/>
</dbReference>
<comment type="similarity">
    <text evidence="5">Belongs to the SepCysS family.</text>
</comment>
<dbReference type="InterPro" id="IPR008829">
    <property type="entry name" value="SepSecS/SepCysS"/>
</dbReference>
<feature type="binding site" evidence="5">
    <location>
        <begin position="210"/>
        <end position="212"/>
    </location>
    <ligand>
        <name>pyridoxal 5'-phosphate</name>
        <dbReference type="ChEBI" id="CHEBI:597326"/>
    </ligand>
</feature>
<evidence type="ECO:0000256" key="1">
    <source>
        <dbReference type="ARBA" id="ARBA00001933"/>
    </source>
</evidence>
<dbReference type="InterPro" id="IPR013375">
    <property type="entry name" value="Sep_Cys-tRNA_synth_arc"/>
</dbReference>
<evidence type="ECO:0000256" key="4">
    <source>
        <dbReference type="ARBA" id="ARBA00022917"/>
    </source>
</evidence>
<dbReference type="HAMAP" id="MF_01675">
    <property type="entry name" value="Sep_Cys_tRNA_synth"/>
    <property type="match status" value="1"/>
</dbReference>
<keyword evidence="2 5" id="KW-0808">Transferase</keyword>
<proteinExistence type="inferred from homology"/>
<keyword evidence="7" id="KW-1185">Reference proteome</keyword>
<dbReference type="EMBL" id="CP002588">
    <property type="protein sequence ID" value="AEA47031.1"/>
    <property type="molecule type" value="Genomic_DNA"/>
</dbReference>
<dbReference type="HOGENOM" id="CLU_060476_0_0_2"/>
<dbReference type="InterPro" id="IPR015422">
    <property type="entry name" value="PyrdxlP-dep_Trfase_small"/>
</dbReference>
<dbReference type="Proteomes" id="UP000008136">
    <property type="component" value="Chromosome"/>
</dbReference>
<accession>F2KT01</accession>
<sequence length="375" mass="42456">MPKFGFIERQTKDFINIDPLQTGGKLSEEAKKALVEWGDGYSVCDFCTGRLEEIKTPPIYDFVHETLPEFLGCEVARITNGAREAKFAVMHALARPDAWVVLDGNAHYTSYVAAERAGLNVAEVPNTGHPGFRIEPDRYAEVIEETKKKGDVVLAVLTYPDGNYGNLPDAKRIAKICHEYDVPLLLNCAYAVGRMPVKMKEIGADFIVGSGHKSMASAGPIGVLGMREDYSSALLRKSAKYKKKEIEFLGCTARGVTIMTLIASFPHVVERVKQWDKEVEKARWFSAKMEELEIVQLGDKPHNHDLMFFESQKLYEISKKAKKGRYFLYKELKKRKIHGIKPGLTKHFKLSTYMVPKEQLEIVIRAFEEIIDRYS</sequence>
<dbReference type="STRING" id="693661.Arcve_1020"/>
<dbReference type="GO" id="GO:0006412">
    <property type="term" value="P:translation"/>
    <property type="evidence" value="ECO:0007669"/>
    <property type="project" value="UniProtKB-KW"/>
</dbReference>